<dbReference type="PROSITE" id="PS51257">
    <property type="entry name" value="PROKAR_LIPOPROTEIN"/>
    <property type="match status" value="1"/>
</dbReference>
<proteinExistence type="inferred from homology"/>
<feature type="domain" description="RagB/SusD" evidence="7">
    <location>
        <begin position="347"/>
        <end position="451"/>
    </location>
</feature>
<sequence>MKTYSTIFKSILCLSLVVLASSCSIDDVKPINQLTEENAIRDAASAQAILNGVYDLGREFDVSNFPLYLAGYGNEGRILSSGLSGSKGYNTNEVPVENRFLTNLYNGFYKIINLSNFLIEELEAGKAVDISESRKMEMISEAKFQRAFTYFNLLRYFGQFYDLNSEYGVVVRTEFATNLTAQPRNSVQDVYNLIQSDLEYAAENGPMYIEHFYSGSLAAKALLSKVELYLGNYDKAALLAEETINNGEGYMLEAEYNSIFTNSFNSSEVIWAPLTGPGAEGGTQMDLIARTTYSENLRKLADAQVGDAADGVLDANGSGYDPRFSFAYSEDTKGQNTQAKYPFGNLAGGQNNTLYHLRLGEIYLIHAEAEARREGGDLDVALESLNTIRQRAGVDDKVLSDQATLLEDIRQEKLLELFFENGEPWFDVVRYDILGNLDASAVKETLTSENKFILPMTSQVMIGNNTIVQNPGY</sequence>
<evidence type="ECO:0000256" key="6">
    <source>
        <dbReference type="SAM" id="SignalP"/>
    </source>
</evidence>
<organism evidence="9 10">
    <name type="scientific">Gelidibacter maritimus</name>
    <dbReference type="NCBI Taxonomy" id="2761487"/>
    <lineage>
        <taxon>Bacteria</taxon>
        <taxon>Pseudomonadati</taxon>
        <taxon>Bacteroidota</taxon>
        <taxon>Flavobacteriia</taxon>
        <taxon>Flavobacteriales</taxon>
        <taxon>Flavobacteriaceae</taxon>
        <taxon>Gelidibacter</taxon>
    </lineage>
</organism>
<dbReference type="InterPro" id="IPR011990">
    <property type="entry name" value="TPR-like_helical_dom_sf"/>
</dbReference>
<comment type="similarity">
    <text evidence="2">Belongs to the SusD family.</text>
</comment>
<evidence type="ECO:0000256" key="2">
    <source>
        <dbReference type="ARBA" id="ARBA00006275"/>
    </source>
</evidence>
<reference evidence="9 10" key="1">
    <citation type="submission" date="2020-07" db="EMBL/GenBank/DDBJ databases">
        <title>Bacterium isolated from marine sediment.</title>
        <authorList>
            <person name="Shang D."/>
        </authorList>
    </citation>
    <scope>NUCLEOTIDE SEQUENCE [LARGE SCALE GENOMIC DNA]</scope>
    <source>
        <strain evidence="9 10">F6074</strain>
    </source>
</reference>
<dbReference type="Pfam" id="PF14322">
    <property type="entry name" value="SusD-like_3"/>
    <property type="match status" value="1"/>
</dbReference>
<feature type="domain" description="SusD-like N-terminal" evidence="8">
    <location>
        <begin position="50"/>
        <end position="228"/>
    </location>
</feature>
<dbReference type="RefSeq" id="WP_182203142.1">
    <property type="nucleotide sequence ID" value="NZ_JACGLT010000003.1"/>
</dbReference>
<keyword evidence="4" id="KW-0472">Membrane</keyword>
<evidence type="ECO:0000259" key="8">
    <source>
        <dbReference type="Pfam" id="PF14322"/>
    </source>
</evidence>
<evidence type="ECO:0000256" key="4">
    <source>
        <dbReference type="ARBA" id="ARBA00023136"/>
    </source>
</evidence>
<dbReference type="EMBL" id="JACGLT010000003">
    <property type="protein sequence ID" value="MBA6152053.1"/>
    <property type="molecule type" value="Genomic_DNA"/>
</dbReference>
<keyword evidence="3 6" id="KW-0732">Signal</keyword>
<evidence type="ECO:0000313" key="10">
    <source>
        <dbReference type="Proteomes" id="UP000541857"/>
    </source>
</evidence>
<dbReference type="SUPFAM" id="SSF48452">
    <property type="entry name" value="TPR-like"/>
    <property type="match status" value="1"/>
</dbReference>
<gene>
    <name evidence="9" type="ORF">H3Z82_04870</name>
</gene>
<evidence type="ECO:0000256" key="5">
    <source>
        <dbReference type="ARBA" id="ARBA00023237"/>
    </source>
</evidence>
<dbReference type="GO" id="GO:0009279">
    <property type="term" value="C:cell outer membrane"/>
    <property type="evidence" value="ECO:0007669"/>
    <property type="project" value="UniProtKB-SubCell"/>
</dbReference>
<dbReference type="InterPro" id="IPR012944">
    <property type="entry name" value="SusD_RagB_dom"/>
</dbReference>
<keyword evidence="5" id="KW-0998">Cell outer membrane</keyword>
<evidence type="ECO:0000259" key="7">
    <source>
        <dbReference type="Pfam" id="PF07980"/>
    </source>
</evidence>
<dbReference type="Proteomes" id="UP000541857">
    <property type="component" value="Unassembled WGS sequence"/>
</dbReference>
<comment type="subcellular location">
    <subcellularLocation>
        <location evidence="1">Cell outer membrane</location>
    </subcellularLocation>
</comment>
<dbReference type="Pfam" id="PF07980">
    <property type="entry name" value="SusD_RagB"/>
    <property type="match status" value="1"/>
</dbReference>
<evidence type="ECO:0000256" key="3">
    <source>
        <dbReference type="ARBA" id="ARBA00022729"/>
    </source>
</evidence>
<comment type="caution">
    <text evidence="9">The sequence shown here is derived from an EMBL/GenBank/DDBJ whole genome shotgun (WGS) entry which is preliminary data.</text>
</comment>
<dbReference type="CDD" id="cd08977">
    <property type="entry name" value="SusD"/>
    <property type="match status" value="1"/>
</dbReference>
<dbReference type="InterPro" id="IPR033985">
    <property type="entry name" value="SusD-like_N"/>
</dbReference>
<feature type="chain" id="PRO_5030690420" evidence="6">
    <location>
        <begin position="21"/>
        <end position="473"/>
    </location>
</feature>
<evidence type="ECO:0000256" key="1">
    <source>
        <dbReference type="ARBA" id="ARBA00004442"/>
    </source>
</evidence>
<name>A0A7W2R2X7_9FLAO</name>
<evidence type="ECO:0000313" key="9">
    <source>
        <dbReference type="EMBL" id="MBA6152053.1"/>
    </source>
</evidence>
<protein>
    <submittedName>
        <fullName evidence="9">RagB/SusD family nutrient uptake outer membrane protein</fullName>
    </submittedName>
</protein>
<dbReference type="AlphaFoldDB" id="A0A7W2R2X7"/>
<accession>A0A7W2R2X7</accession>
<feature type="signal peptide" evidence="6">
    <location>
        <begin position="1"/>
        <end position="20"/>
    </location>
</feature>
<dbReference type="Gene3D" id="1.25.40.390">
    <property type="match status" value="1"/>
</dbReference>
<keyword evidence="10" id="KW-1185">Reference proteome</keyword>